<comment type="caution">
    <text evidence="1">The sequence shown here is derived from an EMBL/GenBank/DDBJ whole genome shotgun (WGS) entry which is preliminary data.</text>
</comment>
<accession>A0ABP7NU58</accession>
<gene>
    <name evidence="1" type="ORF">GCM10022406_39700</name>
</gene>
<dbReference type="InterPro" id="IPR022025">
    <property type="entry name" value="Amidoligase_2"/>
</dbReference>
<organism evidence="1 2">
    <name type="scientific">Hymenobacter algoricola</name>
    <dbReference type="NCBI Taxonomy" id="486267"/>
    <lineage>
        <taxon>Bacteria</taxon>
        <taxon>Pseudomonadati</taxon>
        <taxon>Bacteroidota</taxon>
        <taxon>Cytophagia</taxon>
        <taxon>Cytophagales</taxon>
        <taxon>Hymenobacteraceae</taxon>
        <taxon>Hymenobacter</taxon>
    </lineage>
</organism>
<reference evidence="2" key="1">
    <citation type="journal article" date="2019" name="Int. J. Syst. Evol. Microbiol.">
        <title>The Global Catalogue of Microorganisms (GCM) 10K type strain sequencing project: providing services to taxonomists for standard genome sequencing and annotation.</title>
        <authorList>
            <consortium name="The Broad Institute Genomics Platform"/>
            <consortium name="The Broad Institute Genome Sequencing Center for Infectious Disease"/>
            <person name="Wu L."/>
            <person name="Ma J."/>
        </authorList>
    </citation>
    <scope>NUCLEOTIDE SEQUENCE [LARGE SCALE GENOMIC DNA]</scope>
    <source>
        <strain evidence="2">JCM 17214</strain>
    </source>
</reference>
<dbReference type="PANTHER" id="PTHR36847:SF1">
    <property type="entry name" value="AMIDOLIGASE ENZYME"/>
    <property type="match status" value="1"/>
</dbReference>
<evidence type="ECO:0000313" key="2">
    <source>
        <dbReference type="Proteomes" id="UP001499909"/>
    </source>
</evidence>
<proteinExistence type="predicted"/>
<dbReference type="EMBL" id="BAABDH010000112">
    <property type="protein sequence ID" value="GAA3954085.1"/>
    <property type="molecule type" value="Genomic_DNA"/>
</dbReference>
<sequence length="341" mass="37705">MFVILNDSKATPYDMTTAQILATTGTTKTWKMQQLFGLGLSRREVATLMNVGYGFAQNVYAAWVEARATRALVTPAPAATAAALAPYTVAAFTRSFGVEIEAYGVTRETLLAELRAQGLEAHGEGYNHSTRSHWKIVSDASVSGAHAFELVSPVLRGYEGLEDLARACRALKNTGAQVNDSCGLHVHLGAQDLTVENMRQLFRNYLVLETSIDKLVPASRRGSANTYCKSLQRARTMAAAEQQILAATTAEQLSAAANGGCRYHKVNFQSYRRQGTIEFRQHSGTMNFEKISFWVKFLANLVDYSKTRLVTPHLPVAEFTTFNQRDIATFYMRRATALQNR</sequence>
<dbReference type="Proteomes" id="UP001499909">
    <property type="component" value="Unassembled WGS sequence"/>
</dbReference>
<protein>
    <submittedName>
        <fullName evidence="1">Amidoligase family protein</fullName>
    </submittedName>
</protein>
<keyword evidence="2" id="KW-1185">Reference proteome</keyword>
<evidence type="ECO:0000313" key="1">
    <source>
        <dbReference type="EMBL" id="GAA3954085.1"/>
    </source>
</evidence>
<dbReference type="Pfam" id="PF12224">
    <property type="entry name" value="Amidoligase_2"/>
    <property type="match status" value="1"/>
</dbReference>
<dbReference type="PANTHER" id="PTHR36847">
    <property type="entry name" value="AMIDOLIGASE ENZYME"/>
    <property type="match status" value="1"/>
</dbReference>
<name>A0ABP7NU58_9BACT</name>